<keyword evidence="10" id="KW-1185">Reference proteome</keyword>
<organism evidence="9 10">
    <name type="scientific">Maridesulfovibrio salexigens (strain ATCC 14822 / DSM 2638 / NCIMB 8403 / VKM B-1763)</name>
    <name type="common">Desulfovibrio salexigens</name>
    <dbReference type="NCBI Taxonomy" id="526222"/>
    <lineage>
        <taxon>Bacteria</taxon>
        <taxon>Pseudomonadati</taxon>
        <taxon>Thermodesulfobacteriota</taxon>
        <taxon>Desulfovibrionia</taxon>
        <taxon>Desulfovibrionales</taxon>
        <taxon>Desulfovibrionaceae</taxon>
        <taxon>Maridesulfovibrio</taxon>
    </lineage>
</organism>
<dbReference type="GO" id="GO:0016813">
    <property type="term" value="F:hydrolase activity, acting on carbon-nitrogen (but not peptide) bonds, in linear amidines"/>
    <property type="evidence" value="ECO:0007669"/>
    <property type="project" value="InterPro"/>
</dbReference>
<evidence type="ECO:0000256" key="3">
    <source>
        <dbReference type="ARBA" id="ARBA00011738"/>
    </source>
</evidence>
<keyword evidence="5 9" id="KW-0378">Hydrolase</keyword>
<evidence type="ECO:0000256" key="5">
    <source>
        <dbReference type="ARBA" id="ARBA00022801"/>
    </source>
</evidence>
<keyword evidence="6" id="KW-0464">Manganese</keyword>
<evidence type="ECO:0000256" key="2">
    <source>
        <dbReference type="ARBA" id="ARBA00006153"/>
    </source>
</evidence>
<keyword evidence="4 7" id="KW-0479">Metal-binding</keyword>
<evidence type="ECO:0000256" key="4">
    <source>
        <dbReference type="ARBA" id="ARBA00022723"/>
    </source>
</evidence>
<sequence>MMNAMTGNMGGTGNSTSPHPIPQNQASLEHLTAEAEKLFSDLEELSRDVAGVSRPSYGEAETRAFEMIEKFAHKEGLITYRDNAANLVVELEKIPENEEYILIGSHLDSVPQGGNYDGAAGVIAGLLCLAEIKRSGKTLDVPVKVIALRGEESAWFGACYLGSKALLGKLEESEQELLQRDDSRPLKDHMIDCGADVERIAKGEVLIDTSKIKAFFELHIEQGPVMIARNLPVAAVTGIRGNIRHRKIKCIGEAGHSGAVPRWLRKDAVFATAELITRIDDHWTTILQHGGDLVATCGILTTDPQHHAMSRIPGEVTFSFEARSQYEHTLAAIEALLHSECATITYERRVKFEFDKPVKTPPAVIDQEIVDRINNACIAEGLPVEAIPSGAGHDASLFANAGVPTGMIFVRNRNGSHNPEEEMDMEDFIRGLSVLHRTITEFNL</sequence>
<dbReference type="PANTHER" id="PTHR32494">
    <property type="entry name" value="ALLANTOATE DEIMINASE-RELATED"/>
    <property type="match status" value="1"/>
</dbReference>
<dbReference type="Pfam" id="PF01546">
    <property type="entry name" value="Peptidase_M20"/>
    <property type="match status" value="1"/>
</dbReference>
<dbReference type="EMBL" id="CP001649">
    <property type="protein sequence ID" value="ACS80222.1"/>
    <property type="molecule type" value="Genomic_DNA"/>
</dbReference>
<proteinExistence type="inferred from homology"/>
<feature type="region of interest" description="Disordered" evidence="8">
    <location>
        <begin position="1"/>
        <end position="23"/>
    </location>
</feature>
<dbReference type="AlphaFoldDB" id="C6BW19"/>
<feature type="binding site" evidence="7">
    <location>
        <position position="117"/>
    </location>
    <ligand>
        <name>Zn(2+)</name>
        <dbReference type="ChEBI" id="CHEBI:29105"/>
        <label>1</label>
    </ligand>
</feature>
<dbReference type="PIRSF" id="PIRSF001235">
    <property type="entry name" value="Amidase_carbamoylase"/>
    <property type="match status" value="1"/>
</dbReference>
<feature type="binding site" evidence="7">
    <location>
        <position position="106"/>
    </location>
    <ligand>
        <name>Zn(2+)</name>
        <dbReference type="ChEBI" id="CHEBI:29105"/>
        <label>1</label>
    </ligand>
</feature>
<dbReference type="Gene3D" id="3.30.70.360">
    <property type="match status" value="1"/>
</dbReference>
<evidence type="ECO:0000256" key="6">
    <source>
        <dbReference type="ARBA" id="ARBA00023211"/>
    </source>
</evidence>
<dbReference type="SUPFAM" id="SSF55031">
    <property type="entry name" value="Bacterial exopeptidase dimerisation domain"/>
    <property type="match status" value="1"/>
</dbReference>
<dbReference type="PANTHER" id="PTHR32494:SF19">
    <property type="entry name" value="ALLANTOATE DEIMINASE-RELATED"/>
    <property type="match status" value="1"/>
</dbReference>
<feature type="binding site" evidence="7">
    <location>
        <position position="417"/>
    </location>
    <ligand>
        <name>Zn(2+)</name>
        <dbReference type="ChEBI" id="CHEBI:29105"/>
        <label>2</label>
    </ligand>
</feature>
<dbReference type="HOGENOM" id="CLU_024588_3_1_7"/>
<protein>
    <submittedName>
        <fullName evidence="9">Amidase, hydantoinase/carbamoylase family</fullName>
        <ecNumber evidence="9">3.5.1.87</ecNumber>
    </submittedName>
</protein>
<comment type="cofactor">
    <cofactor evidence="1">
        <name>Mn(2+)</name>
        <dbReference type="ChEBI" id="CHEBI:29035"/>
    </cofactor>
</comment>
<evidence type="ECO:0000313" key="9">
    <source>
        <dbReference type="EMBL" id="ACS80222.1"/>
    </source>
</evidence>
<dbReference type="Proteomes" id="UP000002601">
    <property type="component" value="Chromosome"/>
</dbReference>
<dbReference type="GO" id="GO:0050538">
    <property type="term" value="F:N-carbamoyl-L-amino-acid hydrolase activity"/>
    <property type="evidence" value="ECO:0007669"/>
    <property type="project" value="UniProtKB-EC"/>
</dbReference>
<dbReference type="STRING" id="526222.Desal_2164"/>
<dbReference type="KEGG" id="dsa:Desal_2164"/>
<evidence type="ECO:0000256" key="1">
    <source>
        <dbReference type="ARBA" id="ARBA00001936"/>
    </source>
</evidence>
<dbReference type="GO" id="GO:0046872">
    <property type="term" value="F:metal ion binding"/>
    <property type="evidence" value="ECO:0007669"/>
    <property type="project" value="UniProtKB-KW"/>
</dbReference>
<evidence type="ECO:0000256" key="7">
    <source>
        <dbReference type="PIRSR" id="PIRSR001235-1"/>
    </source>
</evidence>
<dbReference type="RefSeq" id="WP_015852038.1">
    <property type="nucleotide sequence ID" value="NC_012881.1"/>
</dbReference>
<reference evidence="9 10" key="1">
    <citation type="submission" date="2009-06" db="EMBL/GenBank/DDBJ databases">
        <title>Complete sequence of Desulfovibrio salexigens DSM 2638.</title>
        <authorList>
            <consortium name="US DOE Joint Genome Institute"/>
            <person name="Lucas S."/>
            <person name="Copeland A."/>
            <person name="Lapidus A."/>
            <person name="Glavina del Rio T."/>
            <person name="Tice H."/>
            <person name="Bruce D."/>
            <person name="Goodwin L."/>
            <person name="Pitluck S."/>
            <person name="Munk A.C."/>
            <person name="Brettin T."/>
            <person name="Detter J.C."/>
            <person name="Han C."/>
            <person name="Tapia R."/>
            <person name="Larimer F."/>
            <person name="Land M."/>
            <person name="Hauser L."/>
            <person name="Kyrpides N."/>
            <person name="Anderson I."/>
            <person name="Wall J.D."/>
            <person name="Arkin A.P."/>
            <person name="Dehal P."/>
            <person name="Chivian D."/>
            <person name="Giles B."/>
            <person name="Hazen T.C."/>
        </authorList>
    </citation>
    <scope>NUCLEOTIDE SEQUENCE [LARGE SCALE GENOMIC DNA]</scope>
    <source>
        <strain evidence="10">ATCC 14822 / DSM 2638 / NCIMB 8403 / VKM B-1763</strain>
    </source>
</reference>
<gene>
    <name evidence="9" type="ordered locus">Desal_2164</name>
</gene>
<dbReference type="Gene3D" id="3.40.630.10">
    <property type="entry name" value="Zn peptidases"/>
    <property type="match status" value="1"/>
</dbReference>
<dbReference type="InterPro" id="IPR010158">
    <property type="entry name" value="Amidase_Cbmase"/>
</dbReference>
<comment type="subunit">
    <text evidence="3">Homodimer.</text>
</comment>
<dbReference type="EC" id="3.5.1.87" evidence="9"/>
<dbReference type="InterPro" id="IPR036264">
    <property type="entry name" value="Bact_exopeptidase_dim_dom"/>
</dbReference>
<keyword evidence="7" id="KW-0862">Zinc</keyword>
<dbReference type="eggNOG" id="COG0624">
    <property type="taxonomic scope" value="Bacteria"/>
</dbReference>
<feature type="binding site" evidence="7">
    <location>
        <position position="152"/>
    </location>
    <ligand>
        <name>Zn(2+)</name>
        <dbReference type="ChEBI" id="CHEBI:29105"/>
        <label>2</label>
    </ligand>
</feature>
<name>C6BW19_MARSD</name>
<feature type="binding site" evidence="7">
    <location>
        <position position="219"/>
    </location>
    <ligand>
        <name>Zn(2+)</name>
        <dbReference type="ChEBI" id="CHEBI:29105"/>
        <label>1</label>
    </ligand>
</feature>
<accession>C6BW19</accession>
<dbReference type="SUPFAM" id="SSF53187">
    <property type="entry name" value="Zn-dependent exopeptidases"/>
    <property type="match status" value="1"/>
</dbReference>
<dbReference type="NCBIfam" id="NF006771">
    <property type="entry name" value="PRK09290.1-5"/>
    <property type="match status" value="1"/>
</dbReference>
<evidence type="ECO:0000313" key="10">
    <source>
        <dbReference type="Proteomes" id="UP000002601"/>
    </source>
</evidence>
<dbReference type="NCBIfam" id="TIGR01879">
    <property type="entry name" value="hydantase"/>
    <property type="match status" value="1"/>
</dbReference>
<feature type="binding site" evidence="7">
    <location>
        <position position="117"/>
    </location>
    <ligand>
        <name>Zn(2+)</name>
        <dbReference type="ChEBI" id="CHEBI:29105"/>
        <label>2</label>
    </ligand>
</feature>
<comment type="cofactor">
    <cofactor evidence="7">
        <name>Zn(2+)</name>
        <dbReference type="ChEBI" id="CHEBI:29105"/>
    </cofactor>
    <text evidence="7">Binds 2 Zn(2+) ions per subunit.</text>
</comment>
<dbReference type="InterPro" id="IPR002933">
    <property type="entry name" value="Peptidase_M20"/>
</dbReference>
<evidence type="ECO:0000256" key="8">
    <source>
        <dbReference type="SAM" id="MobiDB-lite"/>
    </source>
</evidence>
<comment type="similarity">
    <text evidence="2">Belongs to the peptidase M20 family.</text>
</comment>